<feature type="compositionally biased region" description="Basic and acidic residues" evidence="8">
    <location>
        <begin position="1"/>
        <end position="10"/>
    </location>
</feature>
<dbReference type="Gene3D" id="1.10.400.10">
    <property type="entry name" value="GI Alpha 1, domain 2-like"/>
    <property type="match status" value="1"/>
</dbReference>
<keyword evidence="6" id="KW-0460">Magnesium</keyword>
<dbReference type="Gene3D" id="3.40.50.300">
    <property type="entry name" value="P-loop containing nucleotide triphosphate hydrolases"/>
    <property type="match status" value="2"/>
</dbReference>
<feature type="compositionally biased region" description="Low complexity" evidence="8">
    <location>
        <begin position="232"/>
        <end position="248"/>
    </location>
</feature>
<feature type="binding site" evidence="6">
    <location>
        <position position="323"/>
    </location>
    <ligand>
        <name>Mg(2+)</name>
        <dbReference type="ChEBI" id="CHEBI:18420"/>
    </ligand>
</feature>
<comment type="caution">
    <text evidence="9">The sequence shown here is derived from an EMBL/GenBank/DDBJ whole genome shotgun (WGS) entry which is preliminary data.</text>
</comment>
<dbReference type="InterPro" id="IPR001019">
    <property type="entry name" value="Gprotein_alpha_su"/>
</dbReference>
<evidence type="ECO:0000256" key="7">
    <source>
        <dbReference type="SAM" id="Coils"/>
    </source>
</evidence>
<dbReference type="OrthoDB" id="5817230at2759"/>
<keyword evidence="4" id="KW-0807">Transducer</keyword>
<dbReference type="FunFam" id="3.40.50.300:FF:000692">
    <property type="entry name" value="Guanine nucleotide-binding protein subunit alpha"/>
    <property type="match status" value="1"/>
</dbReference>
<evidence type="ECO:0000256" key="3">
    <source>
        <dbReference type="ARBA" id="ARBA00023134"/>
    </source>
</evidence>
<dbReference type="AlphaFoldDB" id="A0A8H5FA65"/>
<evidence type="ECO:0000256" key="6">
    <source>
        <dbReference type="PIRSR" id="PIRSR601019-2"/>
    </source>
</evidence>
<feature type="region of interest" description="Disordered" evidence="8">
    <location>
        <begin position="222"/>
        <end position="255"/>
    </location>
</feature>
<protein>
    <recommendedName>
        <fullName evidence="11">G-alpha-domain-containing protein</fullName>
    </recommendedName>
</protein>
<dbReference type="PANTHER" id="PTHR10218:SF360">
    <property type="entry name" value="GUANINE NUCLEOTIDE-BINDING PROTEIN SUBUNIT ALPHA HOMOLOG"/>
    <property type="match status" value="1"/>
</dbReference>
<dbReference type="Pfam" id="PF00503">
    <property type="entry name" value="G-alpha"/>
    <property type="match status" value="1"/>
</dbReference>
<reference evidence="9 10" key="1">
    <citation type="journal article" date="2020" name="ISME J.">
        <title>Uncovering the hidden diversity of litter-decomposition mechanisms in mushroom-forming fungi.</title>
        <authorList>
            <person name="Floudas D."/>
            <person name="Bentzer J."/>
            <person name="Ahren D."/>
            <person name="Johansson T."/>
            <person name="Persson P."/>
            <person name="Tunlid A."/>
        </authorList>
    </citation>
    <scope>NUCLEOTIDE SEQUENCE [LARGE SCALE GENOMIC DNA]</scope>
    <source>
        <strain evidence="9 10">CBS 101986</strain>
    </source>
</reference>
<accession>A0A8H5FA65</accession>
<dbReference type="GO" id="GO:0046872">
    <property type="term" value="F:metal ion binding"/>
    <property type="evidence" value="ECO:0007669"/>
    <property type="project" value="UniProtKB-KW"/>
</dbReference>
<dbReference type="Proteomes" id="UP000567179">
    <property type="component" value="Unassembled WGS sequence"/>
</dbReference>
<keyword evidence="7" id="KW-0175">Coiled coil</keyword>
<keyword evidence="1 6" id="KW-0479">Metal-binding</keyword>
<dbReference type="PANTHER" id="PTHR10218">
    <property type="entry name" value="GTP-BINDING PROTEIN ALPHA SUBUNIT"/>
    <property type="match status" value="1"/>
</dbReference>
<dbReference type="GO" id="GO:0005525">
    <property type="term" value="F:GTP binding"/>
    <property type="evidence" value="ECO:0007669"/>
    <property type="project" value="UniProtKB-KW"/>
</dbReference>
<evidence type="ECO:0000256" key="4">
    <source>
        <dbReference type="ARBA" id="ARBA00023224"/>
    </source>
</evidence>
<dbReference type="SUPFAM" id="SSF52540">
    <property type="entry name" value="P-loop containing nucleoside triphosphate hydrolases"/>
    <property type="match status" value="1"/>
</dbReference>
<evidence type="ECO:0000313" key="9">
    <source>
        <dbReference type="EMBL" id="KAF5329455.1"/>
    </source>
</evidence>
<evidence type="ECO:0000256" key="1">
    <source>
        <dbReference type="ARBA" id="ARBA00022723"/>
    </source>
</evidence>
<dbReference type="GO" id="GO:0001664">
    <property type="term" value="F:G protein-coupled receptor binding"/>
    <property type="evidence" value="ECO:0007669"/>
    <property type="project" value="TreeGrafter"/>
</dbReference>
<proteinExistence type="predicted"/>
<dbReference type="SMART" id="SM00275">
    <property type="entry name" value="G_alpha"/>
    <property type="match status" value="1"/>
</dbReference>
<evidence type="ECO:0000313" key="10">
    <source>
        <dbReference type="Proteomes" id="UP000567179"/>
    </source>
</evidence>
<dbReference type="SUPFAM" id="SSF47895">
    <property type="entry name" value="Transducin (alpha subunit), insertion domain"/>
    <property type="match status" value="1"/>
</dbReference>
<dbReference type="InterPro" id="IPR027417">
    <property type="entry name" value="P-loop_NTPase"/>
</dbReference>
<dbReference type="EMBL" id="JAACJJ010000002">
    <property type="protein sequence ID" value="KAF5329455.1"/>
    <property type="molecule type" value="Genomic_DNA"/>
</dbReference>
<dbReference type="GO" id="GO:0031683">
    <property type="term" value="F:G-protein beta/gamma-subunit complex binding"/>
    <property type="evidence" value="ECO:0007669"/>
    <property type="project" value="InterPro"/>
</dbReference>
<keyword evidence="2 5" id="KW-0547">Nucleotide-binding</keyword>
<evidence type="ECO:0000256" key="2">
    <source>
        <dbReference type="ARBA" id="ARBA00022741"/>
    </source>
</evidence>
<feature type="binding site" evidence="5">
    <location>
        <begin position="431"/>
        <end position="434"/>
    </location>
    <ligand>
        <name>GTP</name>
        <dbReference type="ChEBI" id="CHEBI:37565"/>
    </ligand>
</feature>
<dbReference type="GO" id="GO:0003924">
    <property type="term" value="F:GTPase activity"/>
    <property type="evidence" value="ECO:0007669"/>
    <property type="project" value="InterPro"/>
</dbReference>
<dbReference type="GO" id="GO:0007188">
    <property type="term" value="P:adenylate cyclase-modulating G protein-coupled receptor signaling pathway"/>
    <property type="evidence" value="ECO:0007669"/>
    <property type="project" value="TreeGrafter"/>
</dbReference>
<evidence type="ECO:0000256" key="8">
    <source>
        <dbReference type="SAM" id="MobiDB-lite"/>
    </source>
</evidence>
<dbReference type="PROSITE" id="PS51882">
    <property type="entry name" value="G_ALPHA"/>
    <property type="match status" value="1"/>
</dbReference>
<evidence type="ECO:0000256" key="5">
    <source>
        <dbReference type="PIRSR" id="PIRSR601019-1"/>
    </source>
</evidence>
<dbReference type="GO" id="GO:0005737">
    <property type="term" value="C:cytoplasm"/>
    <property type="evidence" value="ECO:0007669"/>
    <property type="project" value="TreeGrafter"/>
</dbReference>
<keyword evidence="3 5" id="KW-0342">GTP-binding</keyword>
<sequence length="520" mass="60119">MGRSFDEDPLTRAMQPPPDETYEQRLIREAAEAEAKRVSDEIDEMLRKEREAERRRKKPVKLLLLGQSESGKTATLKNFQLTYARREWSEEKASWRAVIFLNLVRNVNEILAHLHSEMSDIPYNPDDSQDDLDITTVYRAPRTMERLNFTDKHRDLKSRLETLTMVQRALEHMLGTASMELRTADSDDAAPFDVARPNRRALQEFSINSSNGWKSAFDRFRNRRHENGNGNGSSPTGSVGSSAANGGVPRSRRDTEEDIAEAIAACREDIKLLWEDQIVNDMLNRRKVRLEDAPGFFINDADRLAHRDYQPTDDDIIRARLRTLGVQEYRFIFDHDHIPLPSHSFIFPPDRRTMGQEWRLYDVGGTRSSRGAWYPYFDDVDAIIFLAPISPFDEKLAEDRKVNRLEDSYLLWRSVCACKLLSKTQIILFLNKCDLLQAKLQRGVRIRDSVPSFGDRKNDLQTATKYFQQHFKDISRNSSPVQRPFYVHLTSVIDTRSTAVTLGAVEESILREHLRRADLM</sequence>
<gene>
    <name evidence="9" type="ORF">D9619_009101</name>
</gene>
<dbReference type="InterPro" id="IPR011025">
    <property type="entry name" value="GproteinA_insert"/>
</dbReference>
<feature type="region of interest" description="Disordered" evidence="8">
    <location>
        <begin position="1"/>
        <end position="22"/>
    </location>
</feature>
<organism evidence="9 10">
    <name type="scientific">Psilocybe cf. subviscida</name>
    <dbReference type="NCBI Taxonomy" id="2480587"/>
    <lineage>
        <taxon>Eukaryota</taxon>
        <taxon>Fungi</taxon>
        <taxon>Dikarya</taxon>
        <taxon>Basidiomycota</taxon>
        <taxon>Agaricomycotina</taxon>
        <taxon>Agaricomycetes</taxon>
        <taxon>Agaricomycetidae</taxon>
        <taxon>Agaricales</taxon>
        <taxon>Agaricineae</taxon>
        <taxon>Strophariaceae</taxon>
        <taxon>Psilocybe</taxon>
    </lineage>
</organism>
<dbReference type="GO" id="GO:0005834">
    <property type="term" value="C:heterotrimeric G-protein complex"/>
    <property type="evidence" value="ECO:0007669"/>
    <property type="project" value="TreeGrafter"/>
</dbReference>
<keyword evidence="10" id="KW-1185">Reference proteome</keyword>
<feature type="coiled-coil region" evidence="7">
    <location>
        <begin position="28"/>
        <end position="55"/>
    </location>
</feature>
<dbReference type="PRINTS" id="PR00318">
    <property type="entry name" value="GPROTEINA"/>
</dbReference>
<evidence type="ECO:0008006" key="11">
    <source>
        <dbReference type="Google" id="ProtNLM"/>
    </source>
</evidence>
<name>A0A8H5FA65_9AGAR</name>